<sequence>MKVAVTGCCHGALDKMYETLALMEQRHGHALPDLLLCTGDFQAVRDSADLQCMAVPPKYRQMGGFAQYYSGEKKAPVLTIFIGGNHEASNHLQELPYGGWVAPNIYYLGYAGVVRYRGVRIGGISGIFKSHDYKRGHFECPPYNQNTLRSVYHVRNIEVFKLKQLKQPMDIFMSHDWPRGIYHYGNKNLLLKKKSFFQQEVEDNTLGSPAASELLQHLKPTYWFAAHLHVKFAAIMQHEANDSEQEPKTTKFLALDKCLPHRDFLQIVEIKHDPSASDSLEYDPEWLGVLKATNNLVNVSPNSWNMPENNGLHAKWDYSVTEEDIKAVLEEANNDLRIPQNFSAASSNGNKSQQRATLVHRINPQTTEFCARFGLNDINSRVQQLREEILVQRGEEEEEEEEEVDSTGEASDYNTDVSGLTTSVNPDEIILDEEVSGEEEPDDNLDQQSDATSAGSDLRRLPSSMNVSSDDGLDSAGADLAQLSREPQEGEEDSPSKLLKRTGIEGEEEKGGKKKIKRRNQAIYASQDEDEVE</sequence>
<organism evidence="1 2">
    <name type="scientific">Sphaerodactylus townsendi</name>
    <dbReference type="NCBI Taxonomy" id="933632"/>
    <lineage>
        <taxon>Eukaryota</taxon>
        <taxon>Metazoa</taxon>
        <taxon>Chordata</taxon>
        <taxon>Craniata</taxon>
        <taxon>Vertebrata</taxon>
        <taxon>Euteleostomi</taxon>
        <taxon>Lepidosauria</taxon>
        <taxon>Squamata</taxon>
        <taxon>Bifurcata</taxon>
        <taxon>Gekkota</taxon>
        <taxon>Sphaerodactylidae</taxon>
        <taxon>Sphaerodactylus</taxon>
    </lineage>
</organism>
<evidence type="ECO:0000313" key="1">
    <source>
        <dbReference type="EMBL" id="KAH8008105.1"/>
    </source>
</evidence>
<gene>
    <name evidence="1" type="primary">DBR1</name>
    <name evidence="1" type="ORF">K3G42_027881</name>
</gene>
<keyword evidence="2" id="KW-1185">Reference proteome</keyword>
<reference evidence="1" key="1">
    <citation type="submission" date="2021-08" db="EMBL/GenBank/DDBJ databases">
        <title>The first chromosome-level gecko genome reveals the dynamic sex chromosomes of Neotropical dwarf geckos (Sphaerodactylidae: Sphaerodactylus).</title>
        <authorList>
            <person name="Pinto B.J."/>
            <person name="Keating S.E."/>
            <person name="Gamble T."/>
        </authorList>
    </citation>
    <scope>NUCLEOTIDE SEQUENCE</scope>
    <source>
        <strain evidence="1">TG3544</strain>
    </source>
</reference>
<comment type="caution">
    <text evidence="1">The sequence shown here is derived from an EMBL/GenBank/DDBJ whole genome shotgun (WGS) entry which is preliminary data.</text>
</comment>
<dbReference type="Proteomes" id="UP000827872">
    <property type="component" value="Linkage Group LG06"/>
</dbReference>
<protein>
    <submittedName>
        <fullName evidence="1">Lariat debranching enzyme</fullName>
    </submittedName>
</protein>
<accession>A0ACB8FRA5</accession>
<evidence type="ECO:0000313" key="2">
    <source>
        <dbReference type="Proteomes" id="UP000827872"/>
    </source>
</evidence>
<dbReference type="EMBL" id="CM037619">
    <property type="protein sequence ID" value="KAH8008105.1"/>
    <property type="molecule type" value="Genomic_DNA"/>
</dbReference>
<name>A0ACB8FRA5_9SAUR</name>
<proteinExistence type="predicted"/>